<dbReference type="PANTHER" id="PTHR21624:SF1">
    <property type="entry name" value="ALKYLGLYCEROL MONOOXYGENASE"/>
    <property type="match status" value="1"/>
</dbReference>
<evidence type="ECO:0000259" key="8">
    <source>
        <dbReference type="Pfam" id="PF04116"/>
    </source>
</evidence>
<evidence type="ECO:0000256" key="4">
    <source>
        <dbReference type="ARBA" id="ARBA00023002"/>
    </source>
</evidence>
<comment type="caution">
    <text evidence="9">The sequence shown here is derived from an EMBL/GenBank/DDBJ whole genome shotgun (WGS) entry which is preliminary data.</text>
</comment>
<feature type="transmembrane region" description="Helical" evidence="7">
    <location>
        <begin position="6"/>
        <end position="24"/>
    </location>
</feature>
<evidence type="ECO:0000256" key="5">
    <source>
        <dbReference type="ARBA" id="ARBA00023098"/>
    </source>
</evidence>
<dbReference type="InterPro" id="IPR006694">
    <property type="entry name" value="Fatty_acid_hydroxylase"/>
</dbReference>
<evidence type="ECO:0000256" key="1">
    <source>
        <dbReference type="ARBA" id="ARBA00004127"/>
    </source>
</evidence>
<dbReference type="GO" id="GO:0016020">
    <property type="term" value="C:membrane"/>
    <property type="evidence" value="ECO:0007669"/>
    <property type="project" value="GOC"/>
</dbReference>
<proteinExistence type="predicted"/>
<gene>
    <name evidence="9" type="ORF">LX77_00072</name>
</gene>
<dbReference type="RefSeq" id="WP_111625684.1">
    <property type="nucleotide sequence ID" value="NZ_QLLQ01000001.1"/>
</dbReference>
<dbReference type="GO" id="GO:0012505">
    <property type="term" value="C:endomembrane system"/>
    <property type="evidence" value="ECO:0007669"/>
    <property type="project" value="UniProtKB-SubCell"/>
</dbReference>
<feature type="transmembrane region" description="Helical" evidence="7">
    <location>
        <begin position="152"/>
        <end position="176"/>
    </location>
</feature>
<keyword evidence="5" id="KW-0443">Lipid metabolism</keyword>
<keyword evidence="2 7" id="KW-0812">Transmembrane</keyword>
<reference evidence="9 10" key="1">
    <citation type="submission" date="2018-06" db="EMBL/GenBank/DDBJ databases">
        <title>Genomic Encyclopedia of Archaeal and Bacterial Type Strains, Phase II (KMG-II): from individual species to whole genera.</title>
        <authorList>
            <person name="Goeker M."/>
        </authorList>
    </citation>
    <scope>NUCLEOTIDE SEQUENCE [LARGE SCALE GENOMIC DNA]</scope>
    <source>
        <strain evidence="9 10">DSM 12408</strain>
    </source>
</reference>
<evidence type="ECO:0000256" key="2">
    <source>
        <dbReference type="ARBA" id="ARBA00022692"/>
    </source>
</evidence>
<dbReference type="GO" id="GO:0050479">
    <property type="term" value="F:glyceryl-ether monooxygenase activity"/>
    <property type="evidence" value="ECO:0007669"/>
    <property type="project" value="TreeGrafter"/>
</dbReference>
<keyword evidence="3 7" id="KW-1133">Transmembrane helix</keyword>
<protein>
    <submittedName>
        <fullName evidence="9">Sterol desaturase/sphingolipid hydroxylase (Fatty acid hydroxylase superfamily)</fullName>
    </submittedName>
</protein>
<feature type="transmembrane region" description="Helical" evidence="7">
    <location>
        <begin position="89"/>
        <end position="110"/>
    </location>
</feature>
<name>A0A327SEM4_9FLAO</name>
<keyword evidence="6 7" id="KW-0472">Membrane</keyword>
<evidence type="ECO:0000256" key="3">
    <source>
        <dbReference type="ARBA" id="ARBA00022989"/>
    </source>
</evidence>
<feature type="domain" description="Fatty acid hydroxylase" evidence="8">
    <location>
        <begin position="96"/>
        <end position="229"/>
    </location>
</feature>
<keyword evidence="4" id="KW-0560">Oxidoreductase</keyword>
<dbReference type="EMBL" id="QLLQ01000001">
    <property type="protein sequence ID" value="RAJ27500.1"/>
    <property type="molecule type" value="Genomic_DNA"/>
</dbReference>
<evidence type="ECO:0000256" key="6">
    <source>
        <dbReference type="ARBA" id="ARBA00023136"/>
    </source>
</evidence>
<dbReference type="PANTHER" id="PTHR21624">
    <property type="entry name" value="STEROL DESATURASE-RELATED PROTEIN"/>
    <property type="match status" value="1"/>
</dbReference>
<dbReference type="InterPro" id="IPR051689">
    <property type="entry name" value="Sterol_desaturase/TMEM195"/>
</dbReference>
<dbReference type="GO" id="GO:0008610">
    <property type="term" value="P:lipid biosynthetic process"/>
    <property type="evidence" value="ECO:0007669"/>
    <property type="project" value="InterPro"/>
</dbReference>
<evidence type="ECO:0000256" key="7">
    <source>
        <dbReference type="SAM" id="Phobius"/>
    </source>
</evidence>
<dbReference type="Proteomes" id="UP000248987">
    <property type="component" value="Unassembled WGS sequence"/>
</dbReference>
<dbReference type="GO" id="GO:0005506">
    <property type="term" value="F:iron ion binding"/>
    <property type="evidence" value="ECO:0007669"/>
    <property type="project" value="InterPro"/>
</dbReference>
<dbReference type="GO" id="GO:0006643">
    <property type="term" value="P:membrane lipid metabolic process"/>
    <property type="evidence" value="ECO:0007669"/>
    <property type="project" value="TreeGrafter"/>
</dbReference>
<dbReference type="Pfam" id="PF04116">
    <property type="entry name" value="FA_hydroxylase"/>
    <property type="match status" value="1"/>
</dbReference>
<comment type="subcellular location">
    <subcellularLocation>
        <location evidence="1">Endomembrane system</location>
        <topology evidence="1">Multi-pass membrane protein</topology>
    </subcellularLocation>
</comment>
<sequence length="333" mass="38748">MDFTNPLIYGVPCFLGLILLELTYSKTHDHKDLYNWRDLFSSVGMGLGSAVVAPLVKTITIILLFSFVYDFFNPMVDGVRTNIMGYESFGYAWYIWILCMLADDFSYYWFHRQNHMVRFFWAAHIVHHSSSNFNLGTAVRNGWFTIFYKPLFYVWIVVIGFPPEMLVVCLGIEALWQFQLHTVFIPKLGFVEKILNTHTMHQVHHACNIEYMDKNHGGFLNVFDRIFGTWKPLDESIDISYGVTKPPASYNLWVILTHEYSDIWRDMKKSKNLKHKFMYVFGPPGWSHDGSTKTVKQIRKEMALEHLNAIDENSPQPFGKKIEDDVLTSGIKA</sequence>
<feature type="transmembrane region" description="Helical" evidence="7">
    <location>
        <begin position="45"/>
        <end position="69"/>
    </location>
</feature>
<organism evidence="9 10">
    <name type="scientific">Gelidibacter algens</name>
    <dbReference type="NCBI Taxonomy" id="49280"/>
    <lineage>
        <taxon>Bacteria</taxon>
        <taxon>Pseudomonadati</taxon>
        <taxon>Bacteroidota</taxon>
        <taxon>Flavobacteriia</taxon>
        <taxon>Flavobacteriales</taxon>
        <taxon>Flavobacteriaceae</taxon>
        <taxon>Gelidibacter</taxon>
    </lineage>
</organism>
<keyword evidence="10" id="KW-1185">Reference proteome</keyword>
<dbReference type="AlphaFoldDB" id="A0A327SEM4"/>
<evidence type="ECO:0000313" key="9">
    <source>
        <dbReference type="EMBL" id="RAJ27500.1"/>
    </source>
</evidence>
<evidence type="ECO:0000313" key="10">
    <source>
        <dbReference type="Proteomes" id="UP000248987"/>
    </source>
</evidence>
<accession>A0A327SEM4</accession>